<dbReference type="Proteomes" id="UP000007752">
    <property type="component" value="Chromosome 4"/>
</dbReference>
<evidence type="ECO:0000313" key="2">
    <source>
        <dbReference type="EMBL" id="EEE60515.1"/>
    </source>
</evidence>
<dbReference type="AlphaFoldDB" id="B9FDP8"/>
<name>B9FDP8_ORYSJ</name>
<evidence type="ECO:0000256" key="1">
    <source>
        <dbReference type="SAM" id="MobiDB-lite"/>
    </source>
</evidence>
<reference evidence="2" key="2">
    <citation type="submission" date="2008-12" db="EMBL/GenBank/DDBJ databases">
        <title>Improved gene annotation of the rice (Oryza sativa) genomes.</title>
        <authorList>
            <person name="Wang J."/>
            <person name="Li R."/>
            <person name="Fan W."/>
            <person name="Huang Q."/>
            <person name="Zhang J."/>
            <person name="Zhou Y."/>
            <person name="Hu Y."/>
            <person name="Zi S."/>
            <person name="Li J."/>
            <person name="Ni P."/>
            <person name="Zheng H."/>
            <person name="Zhang Y."/>
            <person name="Zhao M."/>
            <person name="Hao Q."/>
            <person name="McDermott J."/>
            <person name="Samudrala R."/>
            <person name="Kristiansen K."/>
            <person name="Wong G.K.-S."/>
        </authorList>
    </citation>
    <scope>NUCLEOTIDE SEQUENCE</scope>
</reference>
<sequence length="199" mass="21710">MATVSPMVNLEHHGPAPEATDDPSSLVSRHIYVGLSYDVTVVWEMQLESVEAVRGVVGDEQVGGEILQLICPAQPARRGVCNRGPQLVAIDDDARHGAPQVTPPPGQRVRLHGLPRREEGHMIVWTRQSGNALRRSPSSSAFGWSSSSPVLVLSSQDRSQKMVELGCPGRRDATGMQSYAIRSNCTERLILIRGKKQTQ</sequence>
<proteinExistence type="predicted"/>
<organism evidence="2">
    <name type="scientific">Oryza sativa subsp. japonica</name>
    <name type="common">Rice</name>
    <dbReference type="NCBI Taxonomy" id="39947"/>
    <lineage>
        <taxon>Eukaryota</taxon>
        <taxon>Viridiplantae</taxon>
        <taxon>Streptophyta</taxon>
        <taxon>Embryophyta</taxon>
        <taxon>Tracheophyta</taxon>
        <taxon>Spermatophyta</taxon>
        <taxon>Magnoliopsida</taxon>
        <taxon>Liliopsida</taxon>
        <taxon>Poales</taxon>
        <taxon>Poaceae</taxon>
        <taxon>BOP clade</taxon>
        <taxon>Oryzoideae</taxon>
        <taxon>Oryzeae</taxon>
        <taxon>Oryzinae</taxon>
        <taxon>Oryza</taxon>
        <taxon>Oryza sativa</taxon>
    </lineage>
</organism>
<gene>
    <name evidence="2" type="ORF">OsJ_13833</name>
</gene>
<protein>
    <submittedName>
        <fullName evidence="2">Uncharacterized protein</fullName>
    </submittedName>
</protein>
<feature type="region of interest" description="Disordered" evidence="1">
    <location>
        <begin position="1"/>
        <end position="24"/>
    </location>
</feature>
<reference evidence="2" key="1">
    <citation type="journal article" date="2005" name="PLoS Biol.">
        <title>The genomes of Oryza sativa: a history of duplications.</title>
        <authorList>
            <person name="Yu J."/>
            <person name="Wang J."/>
            <person name="Lin W."/>
            <person name="Li S."/>
            <person name="Li H."/>
            <person name="Zhou J."/>
            <person name="Ni P."/>
            <person name="Dong W."/>
            <person name="Hu S."/>
            <person name="Zeng C."/>
            <person name="Zhang J."/>
            <person name="Zhang Y."/>
            <person name="Li R."/>
            <person name="Xu Z."/>
            <person name="Li S."/>
            <person name="Li X."/>
            <person name="Zheng H."/>
            <person name="Cong L."/>
            <person name="Lin L."/>
            <person name="Yin J."/>
            <person name="Geng J."/>
            <person name="Li G."/>
            <person name="Shi J."/>
            <person name="Liu J."/>
            <person name="Lv H."/>
            <person name="Li J."/>
            <person name="Wang J."/>
            <person name="Deng Y."/>
            <person name="Ran L."/>
            <person name="Shi X."/>
            <person name="Wang X."/>
            <person name="Wu Q."/>
            <person name="Li C."/>
            <person name="Ren X."/>
            <person name="Wang J."/>
            <person name="Wang X."/>
            <person name="Li D."/>
            <person name="Liu D."/>
            <person name="Zhang X."/>
            <person name="Ji Z."/>
            <person name="Zhao W."/>
            <person name="Sun Y."/>
            <person name="Zhang Z."/>
            <person name="Bao J."/>
            <person name="Han Y."/>
            <person name="Dong L."/>
            <person name="Ji J."/>
            <person name="Chen P."/>
            <person name="Wu S."/>
            <person name="Liu J."/>
            <person name="Xiao Y."/>
            <person name="Bu D."/>
            <person name="Tan J."/>
            <person name="Yang L."/>
            <person name="Ye C."/>
            <person name="Zhang J."/>
            <person name="Xu J."/>
            <person name="Zhou Y."/>
            <person name="Yu Y."/>
            <person name="Zhang B."/>
            <person name="Zhuang S."/>
            <person name="Wei H."/>
            <person name="Liu B."/>
            <person name="Lei M."/>
            <person name="Yu H."/>
            <person name="Li Y."/>
            <person name="Xu H."/>
            <person name="Wei S."/>
            <person name="He X."/>
            <person name="Fang L."/>
            <person name="Zhang Z."/>
            <person name="Zhang Y."/>
            <person name="Huang X."/>
            <person name="Su Z."/>
            <person name="Tong W."/>
            <person name="Li J."/>
            <person name="Tong Z."/>
            <person name="Li S."/>
            <person name="Ye J."/>
            <person name="Wang L."/>
            <person name="Fang L."/>
            <person name="Lei T."/>
            <person name="Chen C."/>
            <person name="Chen H."/>
            <person name="Xu Z."/>
            <person name="Li H."/>
            <person name="Huang H."/>
            <person name="Zhang F."/>
            <person name="Xu H."/>
            <person name="Li N."/>
            <person name="Zhao C."/>
            <person name="Li S."/>
            <person name="Dong L."/>
            <person name="Huang Y."/>
            <person name="Li L."/>
            <person name="Xi Y."/>
            <person name="Qi Q."/>
            <person name="Li W."/>
            <person name="Zhang B."/>
            <person name="Hu W."/>
            <person name="Zhang Y."/>
            <person name="Tian X."/>
            <person name="Jiao Y."/>
            <person name="Liang X."/>
            <person name="Jin J."/>
            <person name="Gao L."/>
            <person name="Zheng W."/>
            <person name="Hao B."/>
            <person name="Liu S."/>
            <person name="Wang W."/>
            <person name="Yuan L."/>
            <person name="Cao M."/>
            <person name="McDermott J."/>
            <person name="Samudrala R."/>
            <person name="Wang J."/>
            <person name="Wong G.K."/>
            <person name="Yang H."/>
        </authorList>
    </citation>
    <scope>NUCLEOTIDE SEQUENCE [LARGE SCALE GENOMIC DNA]</scope>
</reference>
<dbReference type="EMBL" id="CM000141">
    <property type="protein sequence ID" value="EEE60515.1"/>
    <property type="molecule type" value="Genomic_DNA"/>
</dbReference>
<accession>B9FDP8</accession>